<organism evidence="2 3">
    <name type="scientific">Streptomyces katrae</name>
    <dbReference type="NCBI Taxonomy" id="68223"/>
    <lineage>
        <taxon>Bacteria</taxon>
        <taxon>Bacillati</taxon>
        <taxon>Actinomycetota</taxon>
        <taxon>Actinomycetes</taxon>
        <taxon>Kitasatosporales</taxon>
        <taxon>Streptomycetaceae</taxon>
        <taxon>Streptomyces</taxon>
    </lineage>
</organism>
<proteinExistence type="predicted"/>
<gene>
    <name evidence="2" type="ORF">QEZ40_000569</name>
</gene>
<feature type="region of interest" description="Disordered" evidence="1">
    <location>
        <begin position="57"/>
        <end position="81"/>
    </location>
</feature>
<accession>A0ABT7H5Y7</accession>
<name>A0ABT7H5Y7_9ACTN</name>
<reference evidence="2 3" key="1">
    <citation type="submission" date="2023-05" db="EMBL/GenBank/DDBJ databases">
        <title>Sequencing and Assembly of Streptomyces sp. NP73.</title>
        <authorList>
            <person name="Konwar A.N."/>
            <person name="Saikia K."/>
            <person name="Thakur D."/>
        </authorList>
    </citation>
    <scope>NUCLEOTIDE SEQUENCE [LARGE SCALE GENOMIC DNA]</scope>
    <source>
        <strain evidence="2 3">NP73</strain>
    </source>
</reference>
<dbReference type="EMBL" id="JASITI010000103">
    <property type="protein sequence ID" value="MDK9501292.1"/>
    <property type="molecule type" value="Genomic_DNA"/>
</dbReference>
<evidence type="ECO:0000256" key="1">
    <source>
        <dbReference type="SAM" id="MobiDB-lite"/>
    </source>
</evidence>
<protein>
    <submittedName>
        <fullName evidence="2">DUF6158 family protein</fullName>
    </submittedName>
</protein>
<dbReference type="Pfam" id="PF19655">
    <property type="entry name" value="DUF6158"/>
    <property type="match status" value="1"/>
</dbReference>
<dbReference type="RefSeq" id="WP_125819419.1">
    <property type="nucleotide sequence ID" value="NZ_JASITI010000103.1"/>
</dbReference>
<evidence type="ECO:0000313" key="3">
    <source>
        <dbReference type="Proteomes" id="UP001223390"/>
    </source>
</evidence>
<sequence length="81" mass="9176">MAEHAAGAEARKLEDGRLLRELETIHRTRHETLLHGSDDALATHTQRLKELEDEYVRRHPDRARTAARTRSGARARTPGEG</sequence>
<dbReference type="InterPro" id="IPR046156">
    <property type="entry name" value="DUF6158"/>
</dbReference>
<keyword evidence="3" id="KW-1185">Reference proteome</keyword>
<dbReference type="Proteomes" id="UP001223390">
    <property type="component" value="Unassembled WGS sequence"/>
</dbReference>
<comment type="caution">
    <text evidence="2">The sequence shown here is derived from an EMBL/GenBank/DDBJ whole genome shotgun (WGS) entry which is preliminary data.</text>
</comment>
<evidence type="ECO:0000313" key="2">
    <source>
        <dbReference type="EMBL" id="MDK9501292.1"/>
    </source>
</evidence>